<dbReference type="GO" id="GO:0032580">
    <property type="term" value="C:Golgi cisterna membrane"/>
    <property type="evidence" value="ECO:0007669"/>
    <property type="project" value="UniProtKB-SubCell"/>
</dbReference>
<evidence type="ECO:0000259" key="14">
    <source>
        <dbReference type="Pfam" id="PF17039"/>
    </source>
</evidence>
<keyword evidence="11" id="KW-0325">Glycoprotein</keyword>
<sequence>MQFMVMSKQRNLLQVVLLIVMVSMCLYWYAAYHDVVEHSELFHLITKETKYILLWKEFWGYKFGSGNKAFVDAGCRILDCLITDNASLMPHEDFDAIMIHPPTQNTPYKFKNRRPDQIFVMFTIEPPSHMPRNLKVFDNYFNWTMTYRTGSTFHLKYGEIIPLDSAPSTMDQAMVMRQEIMRSGINPAKGKTKLAVWLATNCNAGSNRQTYVKILKKYAMVDIFSKGQSCGGRDVCPREKNRNVCYHLVEKTYKFYLSFENSICEDYVTEKFFEILNRNIVPVVLGGVDYAAIAPPHSYINALDYTPHQLAEYLNELDRNDTLYAEYFWWKPHYRVNNLYETNRQVFCDLCEALHSTPLEKSTVKGLQTWYMKQAYCVNNPVFEEN</sequence>
<evidence type="ECO:0000256" key="6">
    <source>
        <dbReference type="ARBA" id="ARBA00022692"/>
    </source>
</evidence>
<dbReference type="EMBL" id="GDIQ01017052">
    <property type="protein sequence ID" value="JAN77685.1"/>
    <property type="molecule type" value="Transcribed_RNA"/>
</dbReference>
<dbReference type="FunFam" id="3.40.50.11660:FF:000004">
    <property type="entry name" value="Glycoprotein 3-alpha-L-fucosyltransferase A"/>
    <property type="match status" value="1"/>
</dbReference>
<evidence type="ECO:0000256" key="10">
    <source>
        <dbReference type="ARBA" id="ARBA00023136"/>
    </source>
</evidence>
<dbReference type="SUPFAM" id="SSF53756">
    <property type="entry name" value="UDP-Glycosyltransferase/glycogen phosphorylase"/>
    <property type="match status" value="1"/>
</dbReference>
<comment type="similarity">
    <text evidence="3 12">Belongs to the glycosyltransferase 10 family.</text>
</comment>
<evidence type="ECO:0000256" key="9">
    <source>
        <dbReference type="ARBA" id="ARBA00023034"/>
    </source>
</evidence>
<dbReference type="Gene3D" id="3.40.50.11660">
    <property type="entry name" value="Glycosyl transferase family 10, C-terminal domain"/>
    <property type="match status" value="1"/>
</dbReference>
<feature type="transmembrane region" description="Helical" evidence="12">
    <location>
        <begin position="12"/>
        <end position="30"/>
    </location>
</feature>
<evidence type="ECO:0000259" key="13">
    <source>
        <dbReference type="Pfam" id="PF00852"/>
    </source>
</evidence>
<dbReference type="Pfam" id="PF00852">
    <property type="entry name" value="Glyco_transf_10"/>
    <property type="match status" value="1"/>
</dbReference>
<feature type="domain" description="Fucosyltransferase N-terminal" evidence="14">
    <location>
        <begin position="48"/>
        <end position="158"/>
    </location>
</feature>
<evidence type="ECO:0000256" key="7">
    <source>
        <dbReference type="ARBA" id="ARBA00022968"/>
    </source>
</evidence>
<keyword evidence="10 12" id="KW-0472">Membrane</keyword>
<keyword evidence="6 12" id="KW-0812">Transmembrane</keyword>
<evidence type="ECO:0000256" key="5">
    <source>
        <dbReference type="ARBA" id="ARBA00022679"/>
    </source>
</evidence>
<feature type="domain" description="Fucosyltransferase C-terminal" evidence="13">
    <location>
        <begin position="189"/>
        <end position="370"/>
    </location>
</feature>
<dbReference type="InterPro" id="IPR055270">
    <property type="entry name" value="Glyco_tran_10_C"/>
</dbReference>
<evidence type="ECO:0000256" key="1">
    <source>
        <dbReference type="ARBA" id="ARBA00004447"/>
    </source>
</evidence>
<keyword evidence="8 12" id="KW-1133">Transmembrane helix</keyword>
<evidence type="ECO:0000256" key="11">
    <source>
        <dbReference type="ARBA" id="ARBA00023180"/>
    </source>
</evidence>
<organism evidence="15">
    <name type="scientific">Daphnia magna</name>
    <dbReference type="NCBI Taxonomy" id="35525"/>
    <lineage>
        <taxon>Eukaryota</taxon>
        <taxon>Metazoa</taxon>
        <taxon>Ecdysozoa</taxon>
        <taxon>Arthropoda</taxon>
        <taxon>Crustacea</taxon>
        <taxon>Branchiopoda</taxon>
        <taxon>Diplostraca</taxon>
        <taxon>Cladocera</taxon>
        <taxon>Anomopoda</taxon>
        <taxon>Daphniidae</taxon>
        <taxon>Daphnia</taxon>
    </lineage>
</organism>
<dbReference type="EC" id="2.4.1.-" evidence="12"/>
<dbReference type="GO" id="GO:0008417">
    <property type="term" value="F:fucosyltransferase activity"/>
    <property type="evidence" value="ECO:0007669"/>
    <property type="project" value="InterPro"/>
</dbReference>
<evidence type="ECO:0000256" key="4">
    <source>
        <dbReference type="ARBA" id="ARBA00022676"/>
    </source>
</evidence>
<evidence type="ECO:0000256" key="3">
    <source>
        <dbReference type="ARBA" id="ARBA00008919"/>
    </source>
</evidence>
<evidence type="ECO:0000256" key="8">
    <source>
        <dbReference type="ARBA" id="ARBA00022989"/>
    </source>
</evidence>
<proteinExistence type="inferred from homology"/>
<dbReference type="InterPro" id="IPR038577">
    <property type="entry name" value="GT10-like_C_sf"/>
</dbReference>
<accession>A0A0N8EKS7</accession>
<keyword evidence="9 12" id="KW-0333">Golgi apparatus</keyword>
<name>A0A0N8EKS7_9CRUS</name>
<dbReference type="InterPro" id="IPR001503">
    <property type="entry name" value="Glyco_trans_10"/>
</dbReference>
<dbReference type="Pfam" id="PF17039">
    <property type="entry name" value="Glyco_tran_10_N"/>
    <property type="match status" value="1"/>
</dbReference>
<dbReference type="InterPro" id="IPR031481">
    <property type="entry name" value="Glyco_tran_10_N"/>
</dbReference>
<comment type="subcellular location">
    <subcellularLocation>
        <location evidence="1 12">Golgi apparatus</location>
        <location evidence="1 12">Golgi stack membrane</location>
        <topology evidence="1 12">Single-pass type II membrane protein</topology>
    </subcellularLocation>
</comment>
<dbReference type="EMBL" id="GDIQ01075368">
    <property type="protein sequence ID" value="JAN19369.1"/>
    <property type="molecule type" value="Transcribed_RNA"/>
</dbReference>
<evidence type="ECO:0000256" key="12">
    <source>
        <dbReference type="RuleBase" id="RU003832"/>
    </source>
</evidence>
<dbReference type="UniPathway" id="UPA00378"/>
<evidence type="ECO:0000313" key="15">
    <source>
        <dbReference type="EMBL" id="JAN77685.1"/>
    </source>
</evidence>
<comment type="pathway">
    <text evidence="2">Protein modification; protein glycosylation.</text>
</comment>
<dbReference type="PANTHER" id="PTHR48438">
    <property type="entry name" value="ALPHA-(1,3)-FUCOSYLTRANSFERASE C-RELATED"/>
    <property type="match status" value="1"/>
</dbReference>
<keyword evidence="4 12" id="KW-0328">Glycosyltransferase</keyword>
<protein>
    <recommendedName>
        <fullName evidence="12">Fucosyltransferase</fullName>
        <ecNumber evidence="12">2.4.1.-</ecNumber>
    </recommendedName>
</protein>
<keyword evidence="5 12" id="KW-0808">Transferase</keyword>
<dbReference type="OrthoDB" id="427096at2759"/>
<keyword evidence="7" id="KW-0735">Signal-anchor</keyword>
<reference evidence="15" key="1">
    <citation type="submission" date="2015-10" db="EMBL/GenBank/DDBJ databases">
        <title>EvidentialGene: Evidence-directed Construction of Complete mRNA Transcriptomes without Genomes.</title>
        <authorList>
            <person name="Gilbert D.G."/>
        </authorList>
    </citation>
    <scope>NUCLEOTIDE SEQUENCE</scope>
</reference>
<evidence type="ECO:0000256" key="2">
    <source>
        <dbReference type="ARBA" id="ARBA00004922"/>
    </source>
</evidence>
<dbReference type="PANTHER" id="PTHR48438:SF1">
    <property type="entry name" value="ALPHA-(1,3)-FUCOSYLTRANSFERASE C-RELATED"/>
    <property type="match status" value="1"/>
</dbReference>
<dbReference type="AlphaFoldDB" id="A0A0N8EKS7"/>